<dbReference type="NCBIfam" id="TIGR00817">
    <property type="entry name" value="tpt"/>
    <property type="match status" value="1"/>
</dbReference>
<dbReference type="SUPFAM" id="SSF103481">
    <property type="entry name" value="Multidrug resistance efflux transporter EmrE"/>
    <property type="match status" value="2"/>
</dbReference>
<dbReference type="Proteomes" id="UP001630127">
    <property type="component" value="Unassembled WGS sequence"/>
</dbReference>
<dbReference type="InterPro" id="IPR037185">
    <property type="entry name" value="EmrE-like"/>
</dbReference>
<dbReference type="GO" id="GO:0015605">
    <property type="term" value="F:organophosphate ester transmembrane transporter activity"/>
    <property type="evidence" value="ECO:0007669"/>
    <property type="project" value="UniProtKB-ARBA"/>
</dbReference>
<comment type="subcellular location">
    <subcellularLocation>
        <location evidence="1">Plastid</location>
        <location evidence="1">Chloroplast membrane</location>
        <topology evidence="1">Multi-pass membrane protein</topology>
    </subcellularLocation>
</comment>
<dbReference type="Pfam" id="PF03151">
    <property type="entry name" value="TPT"/>
    <property type="match status" value="1"/>
</dbReference>
<dbReference type="EMBL" id="JBJUIK010000012">
    <property type="protein sequence ID" value="KAL3509697.1"/>
    <property type="molecule type" value="Genomic_DNA"/>
</dbReference>
<keyword evidence="8 9" id="KW-0472">Membrane</keyword>
<gene>
    <name evidence="11" type="ORF">ACH5RR_029098</name>
</gene>
<feature type="transmembrane region" description="Helical" evidence="9">
    <location>
        <begin position="383"/>
        <end position="400"/>
    </location>
</feature>
<feature type="transmembrane region" description="Helical" evidence="9">
    <location>
        <begin position="254"/>
        <end position="273"/>
    </location>
</feature>
<accession>A0ABD2YQP0</accession>
<keyword evidence="12" id="KW-1185">Reference proteome</keyword>
<keyword evidence="4" id="KW-0934">Plastid</keyword>
<keyword evidence="7 9" id="KW-1133">Transmembrane helix</keyword>
<evidence type="ECO:0000256" key="1">
    <source>
        <dbReference type="ARBA" id="ARBA00004508"/>
    </source>
</evidence>
<evidence type="ECO:0000256" key="7">
    <source>
        <dbReference type="ARBA" id="ARBA00022989"/>
    </source>
</evidence>
<evidence type="ECO:0000256" key="2">
    <source>
        <dbReference type="ARBA" id="ARBA00022448"/>
    </source>
</evidence>
<evidence type="ECO:0000256" key="9">
    <source>
        <dbReference type="SAM" id="Phobius"/>
    </source>
</evidence>
<evidence type="ECO:0000313" key="12">
    <source>
        <dbReference type="Proteomes" id="UP001630127"/>
    </source>
</evidence>
<evidence type="ECO:0000256" key="8">
    <source>
        <dbReference type="ARBA" id="ARBA00023136"/>
    </source>
</evidence>
<feature type="domain" description="Sugar phosphate transporter" evidence="10">
    <location>
        <begin position="111"/>
        <end position="400"/>
    </location>
</feature>
<sequence length="404" mass="44648">MSAGQSYTTSTPFDHLQKQFLGATANHYYFSSFPSKQIAFRKCEKIKFASQKPLYISAVSNFGYNIDESNEVSKPRESLVQCNAYEAHRSEPIPISIEFDQEVQQAAAQKLKIGIYFATWWSLNVVFNIYNKKVLNAFPFPWLTSTLSLAAGSLLMLVSWATRIAEPPKTDFEFWKSLLPVAVAHTIGHVAATVSMSKVAVSFTHIIKSGEPAFSVLVSRFLLGEAFPLPVYLSLLPIIGGCALSAVTELNFNMTGFMGAMISNLAFVFRNIFSKKGMNGKSVGGMNYYACLSMLSLLILTPFAIAVEGPQLWAIGWQEAVSQIGPNFVWWVVAQSVFYHLYNQVSYMSLNEISPLTFSIGNTMKRISVIVSSIIIFHTPVQPINALGAAIAILGTFLYSQAKQ</sequence>
<evidence type="ECO:0000256" key="6">
    <source>
        <dbReference type="ARBA" id="ARBA00022946"/>
    </source>
</evidence>
<evidence type="ECO:0000259" key="10">
    <source>
        <dbReference type="Pfam" id="PF03151"/>
    </source>
</evidence>
<feature type="transmembrane region" description="Helical" evidence="9">
    <location>
        <begin position="327"/>
        <end position="343"/>
    </location>
</feature>
<keyword evidence="6" id="KW-0809">Transit peptide</keyword>
<evidence type="ECO:0000256" key="3">
    <source>
        <dbReference type="ARBA" id="ARBA00022528"/>
    </source>
</evidence>
<evidence type="ECO:0000313" key="11">
    <source>
        <dbReference type="EMBL" id="KAL3509697.1"/>
    </source>
</evidence>
<dbReference type="GO" id="GO:0031969">
    <property type="term" value="C:chloroplast membrane"/>
    <property type="evidence" value="ECO:0007669"/>
    <property type="project" value="UniProtKB-SubCell"/>
</dbReference>
<dbReference type="PANTHER" id="PTHR11132">
    <property type="entry name" value="SOLUTE CARRIER FAMILY 35"/>
    <property type="match status" value="1"/>
</dbReference>
<keyword evidence="2" id="KW-0813">Transport</keyword>
<comment type="caution">
    <text evidence="11">The sequence shown here is derived from an EMBL/GenBank/DDBJ whole genome shotgun (WGS) entry which is preliminary data.</text>
</comment>
<evidence type="ECO:0000256" key="5">
    <source>
        <dbReference type="ARBA" id="ARBA00022692"/>
    </source>
</evidence>
<dbReference type="InterPro" id="IPR050186">
    <property type="entry name" value="TPT_transporter"/>
</dbReference>
<dbReference type="InterPro" id="IPR004853">
    <property type="entry name" value="Sugar_P_trans_dom"/>
</dbReference>
<dbReference type="InterPro" id="IPR004696">
    <property type="entry name" value="Tpt_PEP_transl"/>
</dbReference>
<evidence type="ECO:0000256" key="4">
    <source>
        <dbReference type="ARBA" id="ARBA00022640"/>
    </source>
</evidence>
<dbReference type="GO" id="GO:0015120">
    <property type="term" value="F:phosphoglycerate transmembrane transporter activity"/>
    <property type="evidence" value="ECO:0007669"/>
    <property type="project" value="UniProtKB-ARBA"/>
</dbReference>
<feature type="transmembrane region" description="Helical" evidence="9">
    <location>
        <begin position="285"/>
        <end position="307"/>
    </location>
</feature>
<dbReference type="AlphaFoldDB" id="A0ABD2YQP0"/>
<organism evidence="11 12">
    <name type="scientific">Cinchona calisaya</name>
    <dbReference type="NCBI Taxonomy" id="153742"/>
    <lineage>
        <taxon>Eukaryota</taxon>
        <taxon>Viridiplantae</taxon>
        <taxon>Streptophyta</taxon>
        <taxon>Embryophyta</taxon>
        <taxon>Tracheophyta</taxon>
        <taxon>Spermatophyta</taxon>
        <taxon>Magnoliopsida</taxon>
        <taxon>eudicotyledons</taxon>
        <taxon>Gunneridae</taxon>
        <taxon>Pentapetalae</taxon>
        <taxon>asterids</taxon>
        <taxon>lamiids</taxon>
        <taxon>Gentianales</taxon>
        <taxon>Rubiaceae</taxon>
        <taxon>Cinchonoideae</taxon>
        <taxon>Cinchoneae</taxon>
        <taxon>Cinchona</taxon>
    </lineage>
</organism>
<name>A0ABD2YQP0_9GENT</name>
<feature type="transmembrane region" description="Helical" evidence="9">
    <location>
        <begin position="113"/>
        <end position="130"/>
    </location>
</feature>
<proteinExistence type="predicted"/>
<reference evidence="11 12" key="1">
    <citation type="submission" date="2024-11" db="EMBL/GenBank/DDBJ databases">
        <title>A near-complete genome assembly of Cinchona calisaya.</title>
        <authorList>
            <person name="Lian D.C."/>
            <person name="Zhao X.W."/>
            <person name="Wei L."/>
        </authorList>
    </citation>
    <scope>NUCLEOTIDE SEQUENCE [LARGE SCALE GENOMIC DNA]</scope>
    <source>
        <tissue evidence="11">Nenye</tissue>
    </source>
</reference>
<keyword evidence="3" id="KW-0150">Chloroplast</keyword>
<feature type="transmembrane region" description="Helical" evidence="9">
    <location>
        <begin position="142"/>
        <end position="161"/>
    </location>
</feature>
<protein>
    <recommendedName>
        <fullName evidence="10">Sugar phosphate transporter domain-containing protein</fullName>
    </recommendedName>
</protein>
<keyword evidence="5 9" id="KW-0812">Transmembrane</keyword>